<dbReference type="AlphaFoldDB" id="A0A0H4VPS0"/>
<keyword evidence="4" id="KW-1185">Reference proteome</keyword>
<gene>
    <name evidence="3" type="ORF">TH63_19305</name>
</gene>
<name>A0A0H4VPS0_9BACT</name>
<dbReference type="Gene3D" id="3.40.1440.10">
    <property type="entry name" value="GIY-YIG endonuclease"/>
    <property type="match status" value="1"/>
</dbReference>
<dbReference type="RefSeq" id="WP_048922399.1">
    <property type="nucleotide sequence ID" value="NZ_CP010777.1"/>
</dbReference>
<dbReference type="PANTHER" id="PTHR34477:SF5">
    <property type="entry name" value="BSL5627 PROTEIN"/>
    <property type="match status" value="1"/>
</dbReference>
<dbReference type="STRING" id="1379910.TH63_19305"/>
<dbReference type="EMBL" id="CP010777">
    <property type="protein sequence ID" value="AKQ47303.1"/>
    <property type="molecule type" value="Genomic_DNA"/>
</dbReference>
<feature type="domain" description="GIY-YIG" evidence="2">
    <location>
        <begin position="4"/>
        <end position="82"/>
    </location>
</feature>
<evidence type="ECO:0000313" key="3">
    <source>
        <dbReference type="EMBL" id="AKQ47303.1"/>
    </source>
</evidence>
<evidence type="ECO:0000313" key="4">
    <source>
        <dbReference type="Proteomes" id="UP000036458"/>
    </source>
</evidence>
<dbReference type="SUPFAM" id="SSF82771">
    <property type="entry name" value="GIY-YIG endonuclease"/>
    <property type="match status" value="1"/>
</dbReference>
<proteinExistence type="inferred from homology"/>
<dbReference type="PANTHER" id="PTHR34477">
    <property type="entry name" value="UPF0213 PROTEIN YHBQ"/>
    <property type="match status" value="1"/>
</dbReference>
<evidence type="ECO:0000256" key="1">
    <source>
        <dbReference type="ARBA" id="ARBA00007435"/>
    </source>
</evidence>
<protein>
    <submittedName>
        <fullName evidence="3">Endonuclease</fullName>
    </submittedName>
</protein>
<dbReference type="KEGG" id="ruf:TH63_19305"/>
<dbReference type="InterPro" id="IPR050190">
    <property type="entry name" value="UPF0213_domain"/>
</dbReference>
<accession>A0A0H4VPS0</accession>
<dbReference type="GO" id="GO:0004519">
    <property type="term" value="F:endonuclease activity"/>
    <property type="evidence" value="ECO:0007669"/>
    <property type="project" value="UniProtKB-KW"/>
</dbReference>
<dbReference type="Pfam" id="PF01541">
    <property type="entry name" value="GIY-YIG"/>
    <property type="match status" value="1"/>
</dbReference>
<organism evidence="3 4">
    <name type="scientific">Rufibacter radiotolerans</name>
    <dbReference type="NCBI Taxonomy" id="1379910"/>
    <lineage>
        <taxon>Bacteria</taxon>
        <taxon>Pseudomonadati</taxon>
        <taxon>Bacteroidota</taxon>
        <taxon>Cytophagia</taxon>
        <taxon>Cytophagales</taxon>
        <taxon>Hymenobacteraceae</taxon>
        <taxon>Rufibacter</taxon>
    </lineage>
</organism>
<evidence type="ECO:0000259" key="2">
    <source>
        <dbReference type="PROSITE" id="PS50164"/>
    </source>
</evidence>
<dbReference type="PROSITE" id="PS50164">
    <property type="entry name" value="GIY_YIG"/>
    <property type="match status" value="1"/>
</dbReference>
<sequence>MKQHNYFVYITSNPTKTVFYVGITNDLQRRLVEHRENRGKPETFAGRYYCYKLLYYERFTYVQHAIDTEKELKLMSKEEKVALIKSLNPRMLFLKVVD</sequence>
<keyword evidence="3" id="KW-0255">Endonuclease</keyword>
<dbReference type="PATRIC" id="fig|1379910.4.peg.4209"/>
<comment type="similarity">
    <text evidence="1">Belongs to the UPF0213 family.</text>
</comment>
<dbReference type="InterPro" id="IPR000305">
    <property type="entry name" value="GIY-YIG_endonuc"/>
</dbReference>
<dbReference type="OrthoDB" id="1495241at2"/>
<keyword evidence="3" id="KW-0540">Nuclease</keyword>
<dbReference type="InterPro" id="IPR035901">
    <property type="entry name" value="GIY-YIG_endonuc_sf"/>
</dbReference>
<dbReference type="Proteomes" id="UP000036458">
    <property type="component" value="Chromosome"/>
</dbReference>
<keyword evidence="3" id="KW-0378">Hydrolase</keyword>
<reference evidence="3 4" key="1">
    <citation type="submission" date="2015-01" db="EMBL/GenBank/DDBJ databases">
        <title>Rufibacter sp./DG31D/ whole genome sequencing.</title>
        <authorList>
            <person name="Kim M.K."/>
            <person name="Srinivasan S."/>
            <person name="Lee J.-J."/>
        </authorList>
    </citation>
    <scope>NUCLEOTIDE SEQUENCE [LARGE SCALE GENOMIC DNA]</scope>
    <source>
        <strain evidence="3 4">DG31D</strain>
    </source>
</reference>